<dbReference type="AlphaFoldDB" id="A0A917H9N2"/>
<proteinExistence type="predicted"/>
<accession>A0A917H9N2</accession>
<evidence type="ECO:0000313" key="3">
    <source>
        <dbReference type="Proteomes" id="UP000638848"/>
    </source>
</evidence>
<evidence type="ECO:0000256" key="1">
    <source>
        <dbReference type="SAM" id="MobiDB-lite"/>
    </source>
</evidence>
<dbReference type="Proteomes" id="UP000638848">
    <property type="component" value="Unassembled WGS sequence"/>
</dbReference>
<reference evidence="2" key="1">
    <citation type="journal article" date="2014" name="Int. J. Syst. Evol. Microbiol.">
        <title>Complete genome sequence of Corynebacterium casei LMG S-19264T (=DSM 44701T), isolated from a smear-ripened cheese.</title>
        <authorList>
            <consortium name="US DOE Joint Genome Institute (JGI-PGF)"/>
            <person name="Walter F."/>
            <person name="Albersmeier A."/>
            <person name="Kalinowski J."/>
            <person name="Ruckert C."/>
        </authorList>
    </citation>
    <scope>NUCLEOTIDE SEQUENCE</scope>
    <source>
        <strain evidence="2">CGMCC 1.12187</strain>
    </source>
</reference>
<reference evidence="2" key="2">
    <citation type="submission" date="2020-09" db="EMBL/GenBank/DDBJ databases">
        <authorList>
            <person name="Sun Q."/>
            <person name="Zhou Y."/>
        </authorList>
    </citation>
    <scope>NUCLEOTIDE SEQUENCE</scope>
    <source>
        <strain evidence="2">CGMCC 1.12187</strain>
    </source>
</reference>
<organism evidence="2 3">
    <name type="scientific">Kocuria dechangensis</name>
    <dbReference type="NCBI Taxonomy" id="1176249"/>
    <lineage>
        <taxon>Bacteria</taxon>
        <taxon>Bacillati</taxon>
        <taxon>Actinomycetota</taxon>
        <taxon>Actinomycetes</taxon>
        <taxon>Micrococcales</taxon>
        <taxon>Micrococcaceae</taxon>
        <taxon>Kocuria</taxon>
    </lineage>
</organism>
<feature type="compositionally biased region" description="Basic and acidic residues" evidence="1">
    <location>
        <begin position="99"/>
        <end position="113"/>
    </location>
</feature>
<evidence type="ECO:0000313" key="2">
    <source>
        <dbReference type="EMBL" id="GGG72117.1"/>
    </source>
</evidence>
<protein>
    <recommendedName>
        <fullName evidence="4">Transposase IS4-like domain-containing protein</fullName>
    </recommendedName>
</protein>
<feature type="region of interest" description="Disordered" evidence="1">
    <location>
        <begin position="63"/>
        <end position="113"/>
    </location>
</feature>
<evidence type="ECO:0008006" key="4">
    <source>
        <dbReference type="Google" id="ProtNLM"/>
    </source>
</evidence>
<dbReference type="EMBL" id="BMEQ01000053">
    <property type="protein sequence ID" value="GGG72117.1"/>
    <property type="molecule type" value="Genomic_DNA"/>
</dbReference>
<sequence>MTLRRTDRGVFGGVVGPGPVGAAGLKGIKYHLLVTADELPRVVAITGATRHDSKLVRPILDGLAPIKGRSQGRPRRGSGTLRADKAVGLPEGASLPASARDHRLDRPDRRGSQ</sequence>
<keyword evidence="3" id="KW-1185">Reference proteome</keyword>
<name>A0A917H9N2_9MICC</name>
<gene>
    <name evidence="2" type="ORF">GCM10011374_41100</name>
</gene>
<comment type="caution">
    <text evidence="2">The sequence shown here is derived from an EMBL/GenBank/DDBJ whole genome shotgun (WGS) entry which is preliminary data.</text>
</comment>